<keyword evidence="2" id="KW-1185">Reference proteome</keyword>
<dbReference type="Proteomes" id="UP000708208">
    <property type="component" value="Unassembled WGS sequence"/>
</dbReference>
<sequence>LGYQGGFVPYMAKLLSTNDPDLEKKLNANIRKILPQYLDYEVSLRSGYSHSKNHGRVLRWG</sequence>
<gene>
    <name evidence="1" type="ORF">AFUS01_LOCUS1671</name>
</gene>
<comment type="caution">
    <text evidence="1">The sequence shown here is derived from an EMBL/GenBank/DDBJ whole genome shotgun (WGS) entry which is preliminary data.</text>
</comment>
<organism evidence="1 2">
    <name type="scientific">Allacma fusca</name>
    <dbReference type="NCBI Taxonomy" id="39272"/>
    <lineage>
        <taxon>Eukaryota</taxon>
        <taxon>Metazoa</taxon>
        <taxon>Ecdysozoa</taxon>
        <taxon>Arthropoda</taxon>
        <taxon>Hexapoda</taxon>
        <taxon>Collembola</taxon>
        <taxon>Symphypleona</taxon>
        <taxon>Sminthuridae</taxon>
        <taxon>Allacma</taxon>
    </lineage>
</organism>
<evidence type="ECO:0000313" key="2">
    <source>
        <dbReference type="Proteomes" id="UP000708208"/>
    </source>
</evidence>
<reference evidence="1" key="1">
    <citation type="submission" date="2021-06" db="EMBL/GenBank/DDBJ databases">
        <authorList>
            <person name="Hodson N. C."/>
            <person name="Mongue J. A."/>
            <person name="Jaron S. K."/>
        </authorList>
    </citation>
    <scope>NUCLEOTIDE SEQUENCE</scope>
</reference>
<accession>A0A8J2JLM4</accession>
<proteinExistence type="predicted"/>
<evidence type="ECO:0000313" key="1">
    <source>
        <dbReference type="EMBL" id="CAG7666387.1"/>
    </source>
</evidence>
<name>A0A8J2JLM4_9HEXA</name>
<dbReference type="AlphaFoldDB" id="A0A8J2JLM4"/>
<protein>
    <submittedName>
        <fullName evidence="1">Uncharacterized protein</fullName>
    </submittedName>
</protein>
<feature type="non-terminal residue" evidence="1">
    <location>
        <position position="1"/>
    </location>
</feature>
<dbReference type="EMBL" id="CAJVCH010009239">
    <property type="protein sequence ID" value="CAG7666387.1"/>
    <property type="molecule type" value="Genomic_DNA"/>
</dbReference>